<evidence type="ECO:0000313" key="2">
    <source>
        <dbReference type="Proteomes" id="UP000326396"/>
    </source>
</evidence>
<comment type="caution">
    <text evidence="1">The sequence shown here is derived from an EMBL/GenBank/DDBJ whole genome shotgun (WGS) entry which is preliminary data.</text>
</comment>
<keyword evidence="2" id="KW-1185">Reference proteome</keyword>
<reference evidence="1 2" key="1">
    <citation type="submission" date="2019-05" db="EMBL/GenBank/DDBJ databases">
        <title>Mikania micrantha, genome provides insights into the molecular mechanism of rapid growth.</title>
        <authorList>
            <person name="Liu B."/>
        </authorList>
    </citation>
    <scope>NUCLEOTIDE SEQUENCE [LARGE SCALE GENOMIC DNA]</scope>
    <source>
        <strain evidence="1">NLD-2019</strain>
        <tissue evidence="1">Leaf</tissue>
    </source>
</reference>
<organism evidence="1 2">
    <name type="scientific">Mikania micrantha</name>
    <name type="common">bitter vine</name>
    <dbReference type="NCBI Taxonomy" id="192012"/>
    <lineage>
        <taxon>Eukaryota</taxon>
        <taxon>Viridiplantae</taxon>
        <taxon>Streptophyta</taxon>
        <taxon>Embryophyta</taxon>
        <taxon>Tracheophyta</taxon>
        <taxon>Spermatophyta</taxon>
        <taxon>Magnoliopsida</taxon>
        <taxon>eudicotyledons</taxon>
        <taxon>Gunneridae</taxon>
        <taxon>Pentapetalae</taxon>
        <taxon>asterids</taxon>
        <taxon>campanulids</taxon>
        <taxon>Asterales</taxon>
        <taxon>Asteraceae</taxon>
        <taxon>Asteroideae</taxon>
        <taxon>Heliantheae alliance</taxon>
        <taxon>Eupatorieae</taxon>
        <taxon>Mikania</taxon>
    </lineage>
</organism>
<proteinExistence type="predicted"/>
<dbReference type="AlphaFoldDB" id="A0A5N6PAD8"/>
<gene>
    <name evidence="1" type="ORF">E3N88_10294</name>
</gene>
<dbReference type="EMBL" id="SZYD01000005">
    <property type="protein sequence ID" value="KAD6119023.1"/>
    <property type="molecule type" value="Genomic_DNA"/>
</dbReference>
<sequence length="164" mass="18093">MIQPPNVIAPWISHSVEGKDIRGAREEDEEDGTSNRHLSRRDHVCSLSQQHVVLGLITKARLGIAEARAAAAEAMVEAVAAQDTIICIQIKGFEQGIQSRVFMVVFNQRISNHGIQARFSNHGNPLKVFNQRFSIKVFKSMVFVVTPQAGGPDRRPVGRNSPEA</sequence>
<protein>
    <submittedName>
        <fullName evidence="1">Uncharacterized protein</fullName>
    </submittedName>
</protein>
<name>A0A5N6PAD8_9ASTR</name>
<accession>A0A5N6PAD8</accession>
<evidence type="ECO:0000313" key="1">
    <source>
        <dbReference type="EMBL" id="KAD6119023.1"/>
    </source>
</evidence>
<dbReference type="Proteomes" id="UP000326396">
    <property type="component" value="Linkage Group LG13"/>
</dbReference>